<dbReference type="InterPro" id="IPR036249">
    <property type="entry name" value="Thioredoxin-like_sf"/>
</dbReference>
<evidence type="ECO:0000313" key="4">
    <source>
        <dbReference type="Proteomes" id="UP000600799"/>
    </source>
</evidence>
<dbReference type="RefSeq" id="WP_196274836.1">
    <property type="nucleotide sequence ID" value="NZ_JADQDC010000003.1"/>
</dbReference>
<dbReference type="InterPro" id="IPR003782">
    <property type="entry name" value="SCO1/SenC"/>
</dbReference>
<sequence length="226" mass="25013">MRSEQCGKKTGKMRRVVLLSALLAFALIAGYFATGRLVDRETPRAGFDSSGRYRLIDQNRQLFDRASLKRRPYLTYFGYASCPDRCPAMLLRLARLRKDMGLSAEQLPILFITVDPERDTPERLAAFVKALNVQIIALTGPADVIHRVTDNAGVFVQVIEQEGKEARIEHTTSAFIYNRNGDFSDAIIPEDDDRTALRKLQEAVGAAPRAAASAAPARTTDQAAGR</sequence>
<feature type="region of interest" description="Disordered" evidence="2">
    <location>
        <begin position="205"/>
        <end position="226"/>
    </location>
</feature>
<dbReference type="EMBL" id="JADQDC010000003">
    <property type="protein sequence ID" value="MBF9150481.1"/>
    <property type="molecule type" value="Genomic_DNA"/>
</dbReference>
<gene>
    <name evidence="3" type="ORF">I2488_05665</name>
</gene>
<reference evidence="3 4" key="1">
    <citation type="submission" date="2020-11" db="EMBL/GenBank/DDBJ databases">
        <title>The genome sequence of Novosphingobium sp. 1Y9A.</title>
        <authorList>
            <person name="Liu Y."/>
        </authorList>
    </citation>
    <scope>NUCLEOTIDE SEQUENCE [LARGE SCALE GENOMIC DNA]</scope>
    <source>
        <strain evidence="3 4">1Y9A</strain>
    </source>
</reference>
<organism evidence="3 4">
    <name type="scientific">Novosphingobium jiangmenense</name>
    <dbReference type="NCBI Taxonomy" id="2791981"/>
    <lineage>
        <taxon>Bacteria</taxon>
        <taxon>Pseudomonadati</taxon>
        <taxon>Pseudomonadota</taxon>
        <taxon>Alphaproteobacteria</taxon>
        <taxon>Sphingomonadales</taxon>
        <taxon>Sphingomonadaceae</taxon>
        <taxon>Novosphingobium</taxon>
    </lineage>
</organism>
<accession>A0ABS0HDZ2</accession>
<dbReference type="PANTHER" id="PTHR12151">
    <property type="entry name" value="ELECTRON TRANSPORT PROTIN SCO1/SENC FAMILY MEMBER"/>
    <property type="match status" value="1"/>
</dbReference>
<dbReference type="SUPFAM" id="SSF52833">
    <property type="entry name" value="Thioredoxin-like"/>
    <property type="match status" value="1"/>
</dbReference>
<protein>
    <submittedName>
        <fullName evidence="3">SCO family protein</fullName>
    </submittedName>
</protein>
<dbReference type="CDD" id="cd02968">
    <property type="entry name" value="SCO"/>
    <property type="match status" value="1"/>
</dbReference>
<dbReference type="PANTHER" id="PTHR12151:SF25">
    <property type="entry name" value="LINALOOL DEHYDRATASE_ISOMERASE DOMAIN-CONTAINING PROTEIN"/>
    <property type="match status" value="1"/>
</dbReference>
<name>A0ABS0HDZ2_9SPHN</name>
<dbReference type="Pfam" id="PF02630">
    <property type="entry name" value="SCO1-SenC"/>
    <property type="match status" value="1"/>
</dbReference>
<comment type="caution">
    <text evidence="3">The sequence shown here is derived from an EMBL/GenBank/DDBJ whole genome shotgun (WGS) entry which is preliminary data.</text>
</comment>
<dbReference type="Gene3D" id="3.40.30.10">
    <property type="entry name" value="Glutaredoxin"/>
    <property type="match status" value="1"/>
</dbReference>
<evidence type="ECO:0000256" key="1">
    <source>
        <dbReference type="ARBA" id="ARBA00010996"/>
    </source>
</evidence>
<evidence type="ECO:0000256" key="2">
    <source>
        <dbReference type="SAM" id="MobiDB-lite"/>
    </source>
</evidence>
<evidence type="ECO:0000313" key="3">
    <source>
        <dbReference type="EMBL" id="MBF9150481.1"/>
    </source>
</evidence>
<keyword evidence="4" id="KW-1185">Reference proteome</keyword>
<proteinExistence type="inferred from homology"/>
<dbReference type="Proteomes" id="UP000600799">
    <property type="component" value="Unassembled WGS sequence"/>
</dbReference>
<comment type="similarity">
    <text evidence="1">Belongs to the SCO1/2 family.</text>
</comment>